<protein>
    <submittedName>
        <fullName evidence="2">Uncharacterized protein</fullName>
    </submittedName>
</protein>
<reference evidence="2" key="2">
    <citation type="submission" date="2025-09" db="UniProtKB">
        <authorList>
            <consortium name="Ensembl"/>
        </authorList>
    </citation>
    <scope>IDENTIFICATION</scope>
</reference>
<sequence length="114" mass="12835">NFMQQELKEIVLALLSPLVLPESSQNIWLMVRFCRAAISEIMSLDLRRSSICTDCHRPKDTGQKKNHCFDSCLFAVLQLTRKMIHLSMGKAKCSHNGDQDSKALPPPKESSPHG</sequence>
<evidence type="ECO:0000313" key="3">
    <source>
        <dbReference type="Proteomes" id="UP000694521"/>
    </source>
</evidence>
<evidence type="ECO:0000256" key="1">
    <source>
        <dbReference type="SAM" id="MobiDB-lite"/>
    </source>
</evidence>
<reference evidence="2" key="1">
    <citation type="submission" date="2025-08" db="UniProtKB">
        <authorList>
            <consortium name="Ensembl"/>
        </authorList>
    </citation>
    <scope>IDENTIFICATION</scope>
</reference>
<organism evidence="2 3">
    <name type="scientific">Anser cygnoides</name>
    <name type="common">Swan goose</name>
    <dbReference type="NCBI Taxonomy" id="8845"/>
    <lineage>
        <taxon>Eukaryota</taxon>
        <taxon>Metazoa</taxon>
        <taxon>Chordata</taxon>
        <taxon>Craniata</taxon>
        <taxon>Vertebrata</taxon>
        <taxon>Euteleostomi</taxon>
        <taxon>Archelosauria</taxon>
        <taxon>Archosauria</taxon>
        <taxon>Dinosauria</taxon>
        <taxon>Saurischia</taxon>
        <taxon>Theropoda</taxon>
        <taxon>Coelurosauria</taxon>
        <taxon>Aves</taxon>
        <taxon>Neognathae</taxon>
        <taxon>Galloanserae</taxon>
        <taxon>Anseriformes</taxon>
        <taxon>Anatidae</taxon>
        <taxon>Anserinae</taxon>
        <taxon>Anser</taxon>
    </lineage>
</organism>
<dbReference type="Ensembl" id="ENSACDT00005024787.1">
    <property type="protein sequence ID" value="ENSACDP00005020723.1"/>
    <property type="gene ID" value="ENSACDG00005015010.1"/>
</dbReference>
<dbReference type="Proteomes" id="UP000694521">
    <property type="component" value="Unplaced"/>
</dbReference>
<evidence type="ECO:0000313" key="2">
    <source>
        <dbReference type="Ensembl" id="ENSACDP00005020723.1"/>
    </source>
</evidence>
<name>A0A8B9EF90_ANSCY</name>
<keyword evidence="3" id="KW-1185">Reference proteome</keyword>
<proteinExistence type="predicted"/>
<feature type="compositionally biased region" description="Pro residues" evidence="1">
    <location>
        <begin position="104"/>
        <end position="114"/>
    </location>
</feature>
<feature type="region of interest" description="Disordered" evidence="1">
    <location>
        <begin position="91"/>
        <end position="114"/>
    </location>
</feature>
<accession>A0A8B9EF90</accession>
<dbReference type="AlphaFoldDB" id="A0A8B9EF90"/>